<dbReference type="GO" id="GO:0005681">
    <property type="term" value="C:spliceosomal complex"/>
    <property type="evidence" value="ECO:0007669"/>
    <property type="project" value="TreeGrafter"/>
</dbReference>
<dbReference type="GO" id="GO:0000390">
    <property type="term" value="P:spliceosomal complex disassembly"/>
    <property type="evidence" value="ECO:0007669"/>
    <property type="project" value="TreeGrafter"/>
</dbReference>
<evidence type="ECO:0000256" key="2">
    <source>
        <dbReference type="ARBA" id="ARBA00004496"/>
    </source>
</evidence>
<dbReference type="EMBL" id="CAJNOQ010000303">
    <property type="protein sequence ID" value="CAF0784888.1"/>
    <property type="molecule type" value="Genomic_DNA"/>
</dbReference>
<evidence type="ECO:0000313" key="8">
    <source>
        <dbReference type="EMBL" id="CAF0784888.1"/>
    </source>
</evidence>
<dbReference type="InterPro" id="IPR012677">
    <property type="entry name" value="Nucleotide-bd_a/b_plait_sf"/>
</dbReference>
<dbReference type="Proteomes" id="UP000681722">
    <property type="component" value="Unassembled WGS sequence"/>
</dbReference>
<dbReference type="PRINTS" id="PR00625">
    <property type="entry name" value="JDOMAIN"/>
</dbReference>
<keyword evidence="4" id="KW-0143">Chaperone</keyword>
<dbReference type="PANTHER" id="PTHR44313">
    <property type="entry name" value="DNAJ HOMOLOG SUBFAMILY C MEMBER 17"/>
    <property type="match status" value="1"/>
</dbReference>
<dbReference type="EMBL" id="CAJOBC010000303">
    <property type="protein sequence ID" value="CAF3568539.1"/>
    <property type="molecule type" value="Genomic_DNA"/>
</dbReference>
<dbReference type="PROSITE" id="PS50076">
    <property type="entry name" value="DNAJ_2"/>
    <property type="match status" value="1"/>
</dbReference>
<dbReference type="SUPFAM" id="SSF46565">
    <property type="entry name" value="Chaperone J-domain"/>
    <property type="match status" value="1"/>
</dbReference>
<dbReference type="SUPFAM" id="SSF54928">
    <property type="entry name" value="RNA-binding domain, RBD"/>
    <property type="match status" value="1"/>
</dbReference>
<proteinExistence type="predicted"/>
<dbReference type="InterPro" id="IPR052094">
    <property type="entry name" value="Pre-mRNA-splicing_ERAD"/>
</dbReference>
<organism evidence="8 10">
    <name type="scientific">Didymodactylos carnosus</name>
    <dbReference type="NCBI Taxonomy" id="1234261"/>
    <lineage>
        <taxon>Eukaryota</taxon>
        <taxon>Metazoa</taxon>
        <taxon>Spiralia</taxon>
        <taxon>Gnathifera</taxon>
        <taxon>Rotifera</taxon>
        <taxon>Eurotatoria</taxon>
        <taxon>Bdelloidea</taxon>
        <taxon>Philodinida</taxon>
        <taxon>Philodinidae</taxon>
        <taxon>Didymodactylos</taxon>
    </lineage>
</organism>
<sequence length="281" mass="33401">MVDVTNLDLYELLDIKDEKCTTRDLVRGFRRQALQCHPDKFPDDPTANERFLKIKKALEILSDQKARDAYDSCRLQKKIQEQKYQQMDDKRKKFKQTLEQNEKQAQQQTNSTIKTQTTDEKFKIEIERLRREGSQLLTDELEKLNLFNQKQMNKQDYLNSDGCRIIIRWNMKDLSKQLYNEKELENVFSKYGCIKHIFIKKSSAILEFENEHVSQIIEQEKGLDDYVQFISIRIIQTHKQIPKSKLTETTKKEVKADFEDYEATILKRLASFQNSQTTTII</sequence>
<dbReference type="AlphaFoldDB" id="A0A813RN44"/>
<dbReference type="SMART" id="SM00271">
    <property type="entry name" value="DnaJ"/>
    <property type="match status" value="1"/>
</dbReference>
<comment type="caution">
    <text evidence="8">The sequence shown here is derived from an EMBL/GenBank/DDBJ whole genome shotgun (WGS) entry which is preliminary data.</text>
</comment>
<accession>A0A813RN44</accession>
<dbReference type="PANTHER" id="PTHR44313:SF1">
    <property type="entry name" value="DNAJ HOMOLOG SUBFAMILY C MEMBER 17"/>
    <property type="match status" value="1"/>
</dbReference>
<evidence type="ECO:0000256" key="5">
    <source>
        <dbReference type="ARBA" id="ARBA00023242"/>
    </source>
</evidence>
<dbReference type="InterPro" id="IPR035979">
    <property type="entry name" value="RBD_domain_sf"/>
</dbReference>
<evidence type="ECO:0000256" key="4">
    <source>
        <dbReference type="ARBA" id="ARBA00023186"/>
    </source>
</evidence>
<evidence type="ECO:0000313" key="10">
    <source>
        <dbReference type="Proteomes" id="UP000663829"/>
    </source>
</evidence>
<comment type="subcellular location">
    <subcellularLocation>
        <location evidence="2">Cytoplasm</location>
    </subcellularLocation>
    <subcellularLocation>
        <location evidence="1">Nucleus</location>
    </subcellularLocation>
</comment>
<name>A0A813RN44_9BILA</name>
<evidence type="ECO:0000259" key="7">
    <source>
        <dbReference type="PROSITE" id="PS50076"/>
    </source>
</evidence>
<feature type="compositionally biased region" description="Polar residues" evidence="6">
    <location>
        <begin position="97"/>
        <end position="114"/>
    </location>
</feature>
<dbReference type="InterPro" id="IPR001623">
    <property type="entry name" value="DnaJ_domain"/>
</dbReference>
<dbReference type="GO" id="GO:0003676">
    <property type="term" value="F:nucleic acid binding"/>
    <property type="evidence" value="ECO:0007669"/>
    <property type="project" value="InterPro"/>
</dbReference>
<dbReference type="Gene3D" id="3.30.70.330">
    <property type="match status" value="1"/>
</dbReference>
<reference evidence="8" key="1">
    <citation type="submission" date="2021-02" db="EMBL/GenBank/DDBJ databases">
        <authorList>
            <person name="Nowell W R."/>
        </authorList>
    </citation>
    <scope>NUCLEOTIDE SEQUENCE</scope>
</reference>
<dbReference type="Gene3D" id="1.10.287.110">
    <property type="entry name" value="DnaJ domain"/>
    <property type="match status" value="1"/>
</dbReference>
<feature type="domain" description="J" evidence="7">
    <location>
        <begin position="8"/>
        <end position="74"/>
    </location>
</feature>
<dbReference type="InterPro" id="IPR036869">
    <property type="entry name" value="J_dom_sf"/>
</dbReference>
<evidence type="ECO:0000256" key="6">
    <source>
        <dbReference type="SAM" id="MobiDB-lite"/>
    </source>
</evidence>
<feature type="region of interest" description="Disordered" evidence="6">
    <location>
        <begin position="95"/>
        <end position="114"/>
    </location>
</feature>
<evidence type="ECO:0000256" key="1">
    <source>
        <dbReference type="ARBA" id="ARBA00004123"/>
    </source>
</evidence>
<dbReference type="Proteomes" id="UP000663829">
    <property type="component" value="Unassembled WGS sequence"/>
</dbReference>
<evidence type="ECO:0000313" key="9">
    <source>
        <dbReference type="EMBL" id="CAF3568539.1"/>
    </source>
</evidence>
<dbReference type="OrthoDB" id="259708at2759"/>
<keyword evidence="5" id="KW-0539">Nucleus</keyword>
<dbReference type="Pfam" id="PF00226">
    <property type="entry name" value="DnaJ"/>
    <property type="match status" value="1"/>
</dbReference>
<gene>
    <name evidence="8" type="ORF">GPM918_LOCUS2675</name>
    <name evidence="9" type="ORF">SRO942_LOCUS2675</name>
</gene>
<dbReference type="CDD" id="cd06257">
    <property type="entry name" value="DnaJ"/>
    <property type="match status" value="1"/>
</dbReference>
<protein>
    <recommendedName>
        <fullName evidence="7">J domain-containing protein</fullName>
    </recommendedName>
</protein>
<evidence type="ECO:0000256" key="3">
    <source>
        <dbReference type="ARBA" id="ARBA00022490"/>
    </source>
</evidence>
<keyword evidence="3" id="KW-0963">Cytoplasm</keyword>
<keyword evidence="10" id="KW-1185">Reference proteome</keyword>
<dbReference type="GO" id="GO:0005737">
    <property type="term" value="C:cytoplasm"/>
    <property type="evidence" value="ECO:0007669"/>
    <property type="project" value="UniProtKB-SubCell"/>
</dbReference>